<keyword evidence="9" id="KW-0677">Repeat</keyword>
<dbReference type="SUPFAM" id="SSF54928">
    <property type="entry name" value="RNA-binding domain, RBD"/>
    <property type="match status" value="2"/>
</dbReference>
<evidence type="ECO:0000256" key="10">
    <source>
        <dbReference type="ARBA" id="ARBA00022763"/>
    </source>
</evidence>
<feature type="compositionally biased region" description="Low complexity" evidence="23">
    <location>
        <begin position="462"/>
        <end position="474"/>
    </location>
</feature>
<keyword evidence="6" id="KW-0597">Phosphoprotein</keyword>
<dbReference type="InterPro" id="IPR034393">
    <property type="entry name" value="TatSF1-like"/>
</dbReference>
<dbReference type="GO" id="GO:0003723">
    <property type="term" value="F:RNA binding"/>
    <property type="evidence" value="ECO:0007669"/>
    <property type="project" value="UniProtKB-UniRule"/>
</dbReference>
<gene>
    <name evidence="26" type="primary">LOC117242789</name>
</gene>
<comment type="subcellular location">
    <subcellularLocation>
        <location evidence="2">Chromosome</location>
    </subcellularLocation>
    <subcellularLocation>
        <location evidence="1">Nucleus</location>
    </subcellularLocation>
</comment>
<dbReference type="InterPro" id="IPR000504">
    <property type="entry name" value="RRM_dom"/>
</dbReference>
<comment type="similarity">
    <text evidence="3">Belongs to the HTATSF1 family.</text>
</comment>
<evidence type="ECO:0000256" key="4">
    <source>
        <dbReference type="ARBA" id="ARBA00022454"/>
    </source>
</evidence>
<dbReference type="InterPro" id="IPR035979">
    <property type="entry name" value="RBD_domain_sf"/>
</dbReference>
<dbReference type="InterPro" id="IPR034392">
    <property type="entry name" value="TatSF1-like_RRM1"/>
</dbReference>
<evidence type="ECO:0000259" key="24">
    <source>
        <dbReference type="PROSITE" id="PS50102"/>
    </source>
</evidence>
<evidence type="ECO:0000256" key="2">
    <source>
        <dbReference type="ARBA" id="ARBA00004286"/>
    </source>
</evidence>
<organism evidence="25 26">
    <name type="scientific">Bombus vosnesenskii</name>
    <dbReference type="NCBI Taxonomy" id="207650"/>
    <lineage>
        <taxon>Eukaryota</taxon>
        <taxon>Metazoa</taxon>
        <taxon>Ecdysozoa</taxon>
        <taxon>Arthropoda</taxon>
        <taxon>Hexapoda</taxon>
        <taxon>Insecta</taxon>
        <taxon>Pterygota</taxon>
        <taxon>Neoptera</taxon>
        <taxon>Endopterygota</taxon>
        <taxon>Hymenoptera</taxon>
        <taxon>Apocrita</taxon>
        <taxon>Aculeata</taxon>
        <taxon>Apoidea</taxon>
        <taxon>Anthophila</taxon>
        <taxon>Apidae</taxon>
        <taxon>Bombus</taxon>
        <taxon>Pyrobombus</taxon>
    </lineage>
</organism>
<evidence type="ECO:0000256" key="15">
    <source>
        <dbReference type="ARBA" id="ARBA00023159"/>
    </source>
</evidence>
<evidence type="ECO:0000256" key="18">
    <source>
        <dbReference type="ARBA" id="ARBA00023204"/>
    </source>
</evidence>
<dbReference type="FunFam" id="3.30.70.330:FF:000202">
    <property type="entry name" value="HIV Tat-specific factor 1"/>
    <property type="match status" value="1"/>
</dbReference>
<dbReference type="GO" id="GO:0005686">
    <property type="term" value="C:U2 snRNP"/>
    <property type="evidence" value="ECO:0007669"/>
    <property type="project" value="TreeGrafter"/>
</dbReference>
<proteinExistence type="inferred from homology"/>
<dbReference type="CTD" id="40369"/>
<keyword evidence="11" id="KW-0832">Ubl conjugation</keyword>
<evidence type="ECO:0000256" key="11">
    <source>
        <dbReference type="ARBA" id="ARBA00022843"/>
    </source>
</evidence>
<keyword evidence="13" id="KW-0007">Acetylation</keyword>
<protein>
    <recommendedName>
        <fullName evidence="21">17S U2 SnRNP complex component HTATSF1</fullName>
    </recommendedName>
</protein>
<evidence type="ECO:0000256" key="14">
    <source>
        <dbReference type="ARBA" id="ARBA00023015"/>
    </source>
</evidence>
<evidence type="ECO:0000256" key="6">
    <source>
        <dbReference type="ARBA" id="ARBA00022553"/>
    </source>
</evidence>
<sequence>MADCKDTEKAEDSMKHYKFDGQSYIYKDPTTNVTYRFDRDKNEWMVKDTEETKTKASDDNEVRAQEGVFGFENDTHTYTDPNDGSVYFWDKEKNAWFPKVDEDFMARYQMSYGFTDASKVETNTVQQSQAQVKIDKEKKKMEAKRKAHEPPTWFEVDEAHNTAIYVSGLPLDITMDELTKLFNKCGLIARDEKGKDKIKLYKDTNGQPKGDALCIYIKVESVDLALKILDKSQIRGKTLSVQRAKFQMKGDAYDPALKPKRKKKDKERQKKLQDKLFDWRPERVLGEPLKHERVVVIKNLFSPEDFDQEVSLLLEYQQDIRSECLKCGDVRKVVIYDRHPEGVAQVTFREPAEAQACIQLLNGRWFSQRKISAEIWDGKTKYKVTETDAEVEARIAKWDKYLEDGEAEKRQEAADNENRKEQKGEERPVVPEKAELSETTIKDSEKTGTAQQTDVTERSKTLESTSETEISASSGDLEHLGESLKNNA</sequence>
<dbReference type="AlphaFoldDB" id="A0A6J3LK36"/>
<dbReference type="KEGG" id="bvk:117242789"/>
<dbReference type="SMART" id="SM00361">
    <property type="entry name" value="RRM_1"/>
    <property type="match status" value="1"/>
</dbReference>
<keyword evidence="18" id="KW-0234">DNA repair</keyword>
<evidence type="ECO:0000256" key="22">
    <source>
        <dbReference type="PROSITE-ProRule" id="PRU00176"/>
    </source>
</evidence>
<keyword evidence="17" id="KW-0508">mRNA splicing</keyword>
<evidence type="ECO:0000256" key="16">
    <source>
        <dbReference type="ARBA" id="ARBA00023163"/>
    </source>
</evidence>
<feature type="region of interest" description="Disordered" evidence="23">
    <location>
        <begin position="406"/>
        <end position="488"/>
    </location>
</feature>
<keyword evidence="14" id="KW-0805">Transcription regulation</keyword>
<keyword evidence="25" id="KW-1185">Reference proteome</keyword>
<keyword evidence="4" id="KW-0158">Chromosome</keyword>
<feature type="domain" description="RRM" evidence="24">
    <location>
        <begin position="162"/>
        <end position="246"/>
    </location>
</feature>
<accession>A0A6J3LK36</accession>
<reference evidence="26" key="1">
    <citation type="submission" date="2025-08" db="UniProtKB">
        <authorList>
            <consortium name="RefSeq"/>
        </authorList>
    </citation>
    <scope>IDENTIFICATION</scope>
    <source>
        <tissue evidence="26">Muscle</tissue>
    </source>
</reference>
<dbReference type="RefSeq" id="XP_033365605.1">
    <property type="nucleotide sequence ID" value="XM_033509714.1"/>
</dbReference>
<dbReference type="Proteomes" id="UP000504631">
    <property type="component" value="Unplaced"/>
</dbReference>
<dbReference type="GeneID" id="117242789"/>
<evidence type="ECO:0000256" key="5">
    <source>
        <dbReference type="ARBA" id="ARBA00022499"/>
    </source>
</evidence>
<dbReference type="InterPro" id="IPR003954">
    <property type="entry name" value="RRM_euk-type"/>
</dbReference>
<keyword evidence="12 22" id="KW-0694">RNA-binding</keyword>
<dbReference type="GO" id="GO:0005684">
    <property type="term" value="C:U2-type spliceosomal complex"/>
    <property type="evidence" value="ECO:0007669"/>
    <property type="project" value="TreeGrafter"/>
</dbReference>
<evidence type="ECO:0000256" key="19">
    <source>
        <dbReference type="ARBA" id="ARBA00023242"/>
    </source>
</evidence>
<comment type="subunit">
    <text evidence="20">Component of the 17S U2 SnRNP complex, a ribonucleoprotein complex that contains small nuclear RNA (snRNA) U2 and a number of specific proteins. Within the 17S U2 SnRNP complex, interacts (via UHM region) directly with SF3B1. Component of a complex which is at least composed of HTATSF1/Tat-SF1, the P-TEFb complex components CDK9 and CCNT1, RNA polymerase II, SUPT5H, and NCL/nucleolin. Interacts with GTF2F2/RAP30 and POLR2A. Interacts with TCERG1/CA150. Interacts with (poly-ADP-ribosylated) RPA1; promoting HTATSF1 recruitment to DNA damage sites. Interacts (when phosphorylated) with TOPBP1; promoting recruitment of TOPBP1 to DNA damage sites during S-phase.</text>
</comment>
<dbReference type="CDD" id="cd12281">
    <property type="entry name" value="RRM1_TatSF1_like"/>
    <property type="match status" value="1"/>
</dbReference>
<feature type="compositionally biased region" description="Basic and acidic residues" evidence="23">
    <location>
        <begin position="406"/>
        <end position="446"/>
    </location>
</feature>
<evidence type="ECO:0000256" key="21">
    <source>
        <dbReference type="ARBA" id="ARBA00073773"/>
    </source>
</evidence>
<evidence type="ECO:0000256" key="12">
    <source>
        <dbReference type="ARBA" id="ARBA00022884"/>
    </source>
</evidence>
<evidence type="ECO:0000256" key="17">
    <source>
        <dbReference type="ARBA" id="ARBA00023187"/>
    </source>
</evidence>
<evidence type="ECO:0000256" key="3">
    <source>
        <dbReference type="ARBA" id="ARBA00007747"/>
    </source>
</evidence>
<keyword evidence="19" id="KW-0539">Nucleus</keyword>
<feature type="domain" description="RRM" evidence="24">
    <location>
        <begin position="293"/>
        <end position="378"/>
    </location>
</feature>
<dbReference type="SMART" id="SM00360">
    <property type="entry name" value="RRM"/>
    <property type="match status" value="2"/>
</dbReference>
<keyword evidence="16" id="KW-0804">Transcription</keyword>
<dbReference type="CDD" id="cd12282">
    <property type="entry name" value="RRM2_TatSF1_like"/>
    <property type="match status" value="1"/>
</dbReference>
<dbReference type="PANTHER" id="PTHR15608">
    <property type="entry name" value="SPLICING FACTOR U2AF-ASSOCIATED PROTEIN 2"/>
    <property type="match status" value="1"/>
</dbReference>
<dbReference type="PANTHER" id="PTHR15608:SF0">
    <property type="entry name" value="HIV TAT-SPECIFIC FACTOR 1"/>
    <property type="match status" value="1"/>
</dbReference>
<dbReference type="InterPro" id="IPR012677">
    <property type="entry name" value="Nucleotide-bd_a/b_plait_sf"/>
</dbReference>
<evidence type="ECO:0000313" key="26">
    <source>
        <dbReference type="RefSeq" id="XP_033365605.1"/>
    </source>
</evidence>
<evidence type="ECO:0000256" key="8">
    <source>
        <dbReference type="ARBA" id="ARBA00022728"/>
    </source>
</evidence>
<evidence type="ECO:0000256" key="9">
    <source>
        <dbReference type="ARBA" id="ARBA00022737"/>
    </source>
</evidence>
<evidence type="ECO:0000313" key="25">
    <source>
        <dbReference type="Proteomes" id="UP000504631"/>
    </source>
</evidence>
<evidence type="ECO:0000256" key="1">
    <source>
        <dbReference type="ARBA" id="ARBA00004123"/>
    </source>
</evidence>
<keyword evidence="10" id="KW-0227">DNA damage</keyword>
<dbReference type="Gene3D" id="3.30.70.330">
    <property type="match status" value="2"/>
</dbReference>
<evidence type="ECO:0000256" key="20">
    <source>
        <dbReference type="ARBA" id="ARBA00062124"/>
    </source>
</evidence>
<keyword evidence="5" id="KW-1017">Isopeptide bond</keyword>
<name>A0A6J3LK36_9HYME</name>
<dbReference type="FunFam" id="3.30.70.330:FF:000105">
    <property type="entry name" value="HIV Tat-specific factor 1 homolog"/>
    <property type="match status" value="1"/>
</dbReference>
<keyword evidence="15" id="KW-0010">Activator</keyword>
<evidence type="ECO:0000256" key="23">
    <source>
        <dbReference type="SAM" id="MobiDB-lite"/>
    </source>
</evidence>
<dbReference type="PROSITE" id="PS50102">
    <property type="entry name" value="RRM"/>
    <property type="match status" value="2"/>
</dbReference>
<dbReference type="GO" id="GO:0000398">
    <property type="term" value="P:mRNA splicing, via spliceosome"/>
    <property type="evidence" value="ECO:0007669"/>
    <property type="project" value="InterPro"/>
</dbReference>
<dbReference type="GO" id="GO:0005694">
    <property type="term" value="C:chromosome"/>
    <property type="evidence" value="ECO:0007669"/>
    <property type="project" value="UniProtKB-SubCell"/>
</dbReference>
<dbReference type="Pfam" id="PF00076">
    <property type="entry name" value="RRM_1"/>
    <property type="match status" value="2"/>
</dbReference>
<evidence type="ECO:0000256" key="7">
    <source>
        <dbReference type="ARBA" id="ARBA00022664"/>
    </source>
</evidence>
<evidence type="ECO:0000256" key="13">
    <source>
        <dbReference type="ARBA" id="ARBA00022990"/>
    </source>
</evidence>
<dbReference type="GO" id="GO:0006281">
    <property type="term" value="P:DNA repair"/>
    <property type="evidence" value="ECO:0007669"/>
    <property type="project" value="UniProtKB-KW"/>
</dbReference>
<keyword evidence="7" id="KW-0507">mRNA processing</keyword>
<keyword evidence="8" id="KW-0747">Spliceosome</keyword>